<keyword evidence="5 19" id="KW-0808">Transferase</keyword>
<accession>A0A218X0N1</accession>
<dbReference type="SMART" id="SM00108">
    <property type="entry name" value="B_lectin"/>
    <property type="match status" value="1"/>
</dbReference>
<evidence type="ECO:0000256" key="1">
    <source>
        <dbReference type="ARBA" id="ARBA00004479"/>
    </source>
</evidence>
<keyword evidence="8" id="KW-0430">Lectin</keyword>
<name>A0A218X0N1_PUNGR</name>
<dbReference type="InterPro" id="IPR011009">
    <property type="entry name" value="Kinase-like_dom_sf"/>
</dbReference>
<evidence type="ECO:0000256" key="6">
    <source>
        <dbReference type="ARBA" id="ARBA00022692"/>
    </source>
</evidence>
<dbReference type="GO" id="GO:0005524">
    <property type="term" value="F:ATP binding"/>
    <property type="evidence" value="ECO:0007669"/>
    <property type="project" value="UniProtKB-UniRule"/>
</dbReference>
<evidence type="ECO:0000256" key="19">
    <source>
        <dbReference type="PIRNR" id="PIRNR000641"/>
    </source>
</evidence>
<dbReference type="CDD" id="cd00028">
    <property type="entry name" value="B_lectin"/>
    <property type="match status" value="1"/>
</dbReference>
<evidence type="ECO:0000259" key="23">
    <source>
        <dbReference type="PROSITE" id="PS50927"/>
    </source>
</evidence>
<evidence type="ECO:0000256" key="7">
    <source>
        <dbReference type="ARBA" id="ARBA00022729"/>
    </source>
</evidence>
<dbReference type="PANTHER" id="PTHR47976:SF30">
    <property type="entry name" value="RECEPTOR-LIKE SERINE_THREONINE-PROTEIN KINASE"/>
    <property type="match status" value="1"/>
</dbReference>
<dbReference type="SUPFAM" id="SSF51110">
    <property type="entry name" value="alpha-D-mannose-specific plant lectins"/>
    <property type="match status" value="1"/>
</dbReference>
<dbReference type="InterPro" id="IPR001480">
    <property type="entry name" value="Bulb-type_lectin_dom"/>
</dbReference>
<comment type="subcellular location">
    <subcellularLocation>
        <location evidence="1">Membrane</location>
        <topology evidence="1">Single-pass type I membrane protein</topology>
    </subcellularLocation>
</comment>
<keyword evidence="11 19" id="KW-0067">ATP-binding</keyword>
<evidence type="ECO:0000256" key="21">
    <source>
        <dbReference type="SAM" id="SignalP"/>
    </source>
</evidence>
<keyword evidence="14" id="KW-1015">Disulfide bond</keyword>
<dbReference type="InterPro" id="IPR000719">
    <property type="entry name" value="Prot_kinase_dom"/>
</dbReference>
<dbReference type="InterPro" id="IPR036426">
    <property type="entry name" value="Bulb-type_lectin_dom_sf"/>
</dbReference>
<evidence type="ECO:0000259" key="22">
    <source>
        <dbReference type="PROSITE" id="PS50011"/>
    </source>
</evidence>
<dbReference type="Pfam" id="PF01453">
    <property type="entry name" value="B_lectin"/>
    <property type="match status" value="1"/>
</dbReference>
<comment type="catalytic activity">
    <reaction evidence="17 19">
        <text>L-threonyl-[protein] + ATP = O-phospho-L-threonyl-[protein] + ADP + H(+)</text>
        <dbReference type="Rhea" id="RHEA:46608"/>
        <dbReference type="Rhea" id="RHEA-COMP:11060"/>
        <dbReference type="Rhea" id="RHEA-COMP:11605"/>
        <dbReference type="ChEBI" id="CHEBI:15378"/>
        <dbReference type="ChEBI" id="CHEBI:30013"/>
        <dbReference type="ChEBI" id="CHEBI:30616"/>
        <dbReference type="ChEBI" id="CHEBI:61977"/>
        <dbReference type="ChEBI" id="CHEBI:456216"/>
        <dbReference type="EC" id="2.7.11.1"/>
    </reaction>
</comment>
<dbReference type="FunFam" id="3.30.200.20:FF:000178">
    <property type="entry name" value="serine/threonine-protein kinase PBS1-like"/>
    <property type="match status" value="1"/>
</dbReference>
<keyword evidence="16" id="KW-0325">Glycoprotein</keyword>
<dbReference type="GO" id="GO:0106310">
    <property type="term" value="F:protein serine kinase activity"/>
    <property type="evidence" value="ECO:0007669"/>
    <property type="project" value="RHEA"/>
</dbReference>
<sequence>MSKGRGVTDGLALPLHHLILIVACAFSGMADASWNNQSTATANISSQWATNEISKRGVNFSDGSLVLPILHTKAFGCGFYCKGKPTFSNCFFTVFILMCYDYDLSRTPDQGCYPQVVWSANRNRPVKFSATLTLNRLGDLELTDADGTTAWSTNSSRKSVVGMNLTESGNLVLFDQNSAVVWQSFDHPTDTLLMGQQLRVGQNLTSSNSSTNLSEFVLINVTLRAGGLLAIVNTHPPQLYYQTEDPISIDNSTNLALRDGYFGLFSTSPPENIHVQFVNLSSDGHMRAYGWGNGQWQEIADLFTGKIGDCGYPLVCGEYGICSNGQCNCPKSTNRDAVPYFKEKKDRRPDLGCPRVMPLSCEGEASHHHGFVELKNVTYFDSTKELINISAEDCKRSCSSDCLCKAAFFYFPVTTDQYPYCSLKFDVFSLMDNDVERTQYYSIAYIKVQNKPPKGKLLPVVLGSSLGSLALVVGVLVLLIWKRRQASEADEDYLNQLSGMPTRFSYDELRYVTRDFSKKLGEGGFASVFEGTLDDGTKVAVKRLKSLVQIKNSFIAEVETIGKIHHVNLVRLLGFCTEKSHKLLVYEHMSNGSLDRWIFHKKKIFGIKWQRKKNIILNIAKGLNYLHVDCWQKIIHLDIKPQNILLDDNFNAKVSDFGLSKLIDRDQSQVVTTMRGTPGYLAPEWLSAAITEKVDVYSFGVVILEIVCGRKLFDISQDEEDRHLLNLLKRMVEEGRLLDMVENHGDDMRSYGLEAVKMIKLAAWCLQADYTRRPSMSIVTKVLDGVMDVEDVDLDYNFWSHPAKVGLRENLNAETVPLLPLILSGPR</sequence>
<evidence type="ECO:0000313" key="25">
    <source>
        <dbReference type="Proteomes" id="UP000197138"/>
    </source>
</evidence>
<evidence type="ECO:0000256" key="13">
    <source>
        <dbReference type="ARBA" id="ARBA00023136"/>
    </source>
</evidence>
<evidence type="ECO:0000256" key="17">
    <source>
        <dbReference type="ARBA" id="ARBA00047899"/>
    </source>
</evidence>
<organism evidence="24 25">
    <name type="scientific">Punica granatum</name>
    <name type="common">Pomegranate</name>
    <dbReference type="NCBI Taxonomy" id="22663"/>
    <lineage>
        <taxon>Eukaryota</taxon>
        <taxon>Viridiplantae</taxon>
        <taxon>Streptophyta</taxon>
        <taxon>Embryophyta</taxon>
        <taxon>Tracheophyta</taxon>
        <taxon>Spermatophyta</taxon>
        <taxon>Magnoliopsida</taxon>
        <taxon>eudicotyledons</taxon>
        <taxon>Gunneridae</taxon>
        <taxon>Pentapetalae</taxon>
        <taxon>rosids</taxon>
        <taxon>malvids</taxon>
        <taxon>Myrtales</taxon>
        <taxon>Lythraceae</taxon>
        <taxon>Punica</taxon>
    </lineage>
</organism>
<keyword evidence="10 19" id="KW-0418">Kinase</keyword>
<dbReference type="FunFam" id="1.10.510.10:FF:000248">
    <property type="entry name" value="S-receptor-like kinase 5"/>
    <property type="match status" value="1"/>
</dbReference>
<dbReference type="EC" id="2.7.11.1" evidence="19"/>
<keyword evidence="9 19" id="KW-0547">Nucleotide-binding</keyword>
<dbReference type="Gene3D" id="2.90.10.30">
    <property type="match status" value="1"/>
</dbReference>
<dbReference type="InterPro" id="IPR008271">
    <property type="entry name" value="Ser/Thr_kinase_AS"/>
</dbReference>
<dbReference type="EMBL" id="MTKT01002492">
    <property type="protein sequence ID" value="OWM78735.1"/>
    <property type="molecule type" value="Genomic_DNA"/>
</dbReference>
<keyword evidence="4" id="KW-0597">Phosphoprotein</keyword>
<reference evidence="25" key="1">
    <citation type="journal article" date="2017" name="Plant J.">
        <title>The pomegranate (Punica granatum L.) genome and the genomics of punicalagin biosynthesis.</title>
        <authorList>
            <person name="Qin G."/>
            <person name="Xu C."/>
            <person name="Ming R."/>
            <person name="Tang H."/>
            <person name="Guyot R."/>
            <person name="Kramer E.M."/>
            <person name="Hu Y."/>
            <person name="Yi X."/>
            <person name="Qi Y."/>
            <person name="Xu X."/>
            <person name="Gao Z."/>
            <person name="Pan H."/>
            <person name="Jian J."/>
            <person name="Tian Y."/>
            <person name="Yue Z."/>
            <person name="Xu Y."/>
        </authorList>
    </citation>
    <scope>NUCLEOTIDE SEQUENCE [LARGE SCALE GENOMIC DNA]</scope>
    <source>
        <strain evidence="25">cv. Dabenzi</strain>
    </source>
</reference>
<evidence type="ECO:0000256" key="2">
    <source>
        <dbReference type="ARBA" id="ARBA00022527"/>
    </source>
</evidence>
<evidence type="ECO:0000256" key="16">
    <source>
        <dbReference type="ARBA" id="ARBA00023180"/>
    </source>
</evidence>
<dbReference type="PROSITE" id="PS50927">
    <property type="entry name" value="BULB_LECTIN"/>
    <property type="match status" value="1"/>
</dbReference>
<dbReference type="InterPro" id="IPR024171">
    <property type="entry name" value="SRK-like_kinase"/>
</dbReference>
<keyword evidence="3" id="KW-0245">EGF-like domain</keyword>
<evidence type="ECO:0000256" key="12">
    <source>
        <dbReference type="ARBA" id="ARBA00022989"/>
    </source>
</evidence>
<dbReference type="SMART" id="SM00220">
    <property type="entry name" value="S_TKc"/>
    <property type="match status" value="1"/>
</dbReference>
<dbReference type="CDD" id="cd01098">
    <property type="entry name" value="PAN_AP_plant"/>
    <property type="match status" value="1"/>
</dbReference>
<keyword evidence="7 21" id="KW-0732">Signal</keyword>
<comment type="catalytic activity">
    <reaction evidence="18 19">
        <text>L-seryl-[protein] + ATP = O-phospho-L-seryl-[protein] + ADP + H(+)</text>
        <dbReference type="Rhea" id="RHEA:17989"/>
        <dbReference type="Rhea" id="RHEA-COMP:9863"/>
        <dbReference type="Rhea" id="RHEA-COMP:11604"/>
        <dbReference type="ChEBI" id="CHEBI:15378"/>
        <dbReference type="ChEBI" id="CHEBI:29999"/>
        <dbReference type="ChEBI" id="CHEBI:30616"/>
        <dbReference type="ChEBI" id="CHEBI:83421"/>
        <dbReference type="ChEBI" id="CHEBI:456216"/>
        <dbReference type="EC" id="2.7.11.1"/>
    </reaction>
</comment>
<feature type="domain" description="Protein kinase" evidence="22">
    <location>
        <begin position="514"/>
        <end position="787"/>
    </location>
</feature>
<proteinExistence type="inferred from homology"/>
<dbReference type="SUPFAM" id="SSF56112">
    <property type="entry name" value="Protein kinase-like (PK-like)"/>
    <property type="match status" value="1"/>
</dbReference>
<dbReference type="GO" id="GO:0030246">
    <property type="term" value="F:carbohydrate binding"/>
    <property type="evidence" value="ECO:0007669"/>
    <property type="project" value="UniProtKB-KW"/>
</dbReference>
<dbReference type="PANTHER" id="PTHR47976">
    <property type="entry name" value="G-TYPE LECTIN S-RECEPTOR-LIKE SERINE/THREONINE-PROTEIN KINASE SD2-5"/>
    <property type="match status" value="1"/>
</dbReference>
<dbReference type="Pfam" id="PF00069">
    <property type="entry name" value="Pkinase"/>
    <property type="match status" value="1"/>
</dbReference>
<dbReference type="PROSITE" id="PS50011">
    <property type="entry name" value="PROTEIN_KINASE_DOM"/>
    <property type="match status" value="1"/>
</dbReference>
<comment type="caution">
    <text evidence="24">The sequence shown here is derived from an EMBL/GenBank/DDBJ whole genome shotgun (WGS) entry which is preliminary data.</text>
</comment>
<evidence type="ECO:0000256" key="5">
    <source>
        <dbReference type="ARBA" id="ARBA00022679"/>
    </source>
</evidence>
<dbReference type="InterPro" id="IPR017441">
    <property type="entry name" value="Protein_kinase_ATP_BS"/>
</dbReference>
<dbReference type="InterPro" id="IPR051343">
    <property type="entry name" value="G-type_lectin_kinases/EP1-like"/>
</dbReference>
<dbReference type="PROSITE" id="PS00107">
    <property type="entry name" value="PROTEIN_KINASE_ATP"/>
    <property type="match status" value="1"/>
</dbReference>
<dbReference type="Proteomes" id="UP000197138">
    <property type="component" value="Unassembled WGS sequence"/>
</dbReference>
<dbReference type="Pfam" id="PF08276">
    <property type="entry name" value="PAN_2"/>
    <property type="match status" value="1"/>
</dbReference>
<evidence type="ECO:0000256" key="4">
    <source>
        <dbReference type="ARBA" id="ARBA00022553"/>
    </source>
</evidence>
<feature type="domain" description="Bulb-type lectin" evidence="23">
    <location>
        <begin position="50"/>
        <end position="186"/>
    </location>
</feature>
<dbReference type="PROSITE" id="PS00108">
    <property type="entry name" value="PROTEIN_KINASE_ST"/>
    <property type="match status" value="1"/>
</dbReference>
<keyword evidence="12" id="KW-1133">Transmembrane helix</keyword>
<dbReference type="PIRSF" id="PIRSF000641">
    <property type="entry name" value="SRK"/>
    <property type="match status" value="1"/>
</dbReference>
<keyword evidence="2 19" id="KW-0723">Serine/threonine-protein kinase</keyword>
<dbReference type="GO" id="GO:0004674">
    <property type="term" value="F:protein serine/threonine kinase activity"/>
    <property type="evidence" value="ECO:0007669"/>
    <property type="project" value="UniProtKB-KW"/>
</dbReference>
<feature type="binding site" evidence="20">
    <location>
        <position position="542"/>
    </location>
    <ligand>
        <name>ATP</name>
        <dbReference type="ChEBI" id="CHEBI:30616"/>
    </ligand>
</feature>
<dbReference type="InterPro" id="IPR003609">
    <property type="entry name" value="Pan_app"/>
</dbReference>
<gene>
    <name evidence="24" type="ORF">CDL15_Pgr002906</name>
</gene>
<keyword evidence="6" id="KW-0812">Transmembrane</keyword>
<keyword evidence="13" id="KW-0472">Membrane</keyword>
<feature type="chain" id="PRO_5012126245" description="Receptor-like serine/threonine-protein kinase" evidence="21">
    <location>
        <begin position="33"/>
        <end position="827"/>
    </location>
</feature>
<dbReference type="PROSITE" id="PS51257">
    <property type="entry name" value="PROKAR_LIPOPROTEIN"/>
    <property type="match status" value="1"/>
</dbReference>
<dbReference type="Gene3D" id="3.30.200.20">
    <property type="entry name" value="Phosphorylase Kinase, domain 1"/>
    <property type="match status" value="1"/>
</dbReference>
<keyword evidence="15" id="KW-0675">Receptor</keyword>
<evidence type="ECO:0000256" key="15">
    <source>
        <dbReference type="ARBA" id="ARBA00023170"/>
    </source>
</evidence>
<evidence type="ECO:0000256" key="10">
    <source>
        <dbReference type="ARBA" id="ARBA00022777"/>
    </source>
</evidence>
<evidence type="ECO:0000256" key="9">
    <source>
        <dbReference type="ARBA" id="ARBA00022741"/>
    </source>
</evidence>
<evidence type="ECO:0000256" key="3">
    <source>
        <dbReference type="ARBA" id="ARBA00022536"/>
    </source>
</evidence>
<evidence type="ECO:0000256" key="11">
    <source>
        <dbReference type="ARBA" id="ARBA00022840"/>
    </source>
</evidence>
<dbReference type="GO" id="GO:0016020">
    <property type="term" value="C:membrane"/>
    <property type="evidence" value="ECO:0007669"/>
    <property type="project" value="UniProtKB-SubCell"/>
</dbReference>
<dbReference type="AlphaFoldDB" id="A0A218X0N1"/>
<evidence type="ECO:0000313" key="24">
    <source>
        <dbReference type="EMBL" id="OWM78735.1"/>
    </source>
</evidence>
<evidence type="ECO:0000256" key="14">
    <source>
        <dbReference type="ARBA" id="ARBA00023157"/>
    </source>
</evidence>
<evidence type="ECO:0000256" key="20">
    <source>
        <dbReference type="PROSITE-ProRule" id="PRU10141"/>
    </source>
</evidence>
<dbReference type="Gene3D" id="1.10.510.10">
    <property type="entry name" value="Transferase(Phosphotransferase) domain 1"/>
    <property type="match status" value="1"/>
</dbReference>
<dbReference type="FunFam" id="2.90.10.30:FF:000003">
    <property type="entry name" value="Os04g0303100 protein"/>
    <property type="match status" value="1"/>
</dbReference>
<evidence type="ECO:0000256" key="18">
    <source>
        <dbReference type="ARBA" id="ARBA00048679"/>
    </source>
</evidence>
<evidence type="ECO:0000256" key="8">
    <source>
        <dbReference type="ARBA" id="ARBA00022734"/>
    </source>
</evidence>
<feature type="signal peptide" evidence="21">
    <location>
        <begin position="1"/>
        <end position="32"/>
    </location>
</feature>
<protein>
    <recommendedName>
        <fullName evidence="19">Receptor-like serine/threonine-protein kinase</fullName>
        <ecNumber evidence="19">2.7.11.1</ecNumber>
    </recommendedName>
</protein>
<comment type="similarity">
    <text evidence="19">Belongs to the protein kinase superfamily. Ser/Thr protein kinase family.</text>
</comment>